<dbReference type="Proteomes" id="UP001196413">
    <property type="component" value="Unassembled WGS sequence"/>
</dbReference>
<evidence type="ECO:0000313" key="1">
    <source>
        <dbReference type="EMBL" id="KAJ1374791.1"/>
    </source>
</evidence>
<comment type="caution">
    <text evidence="1">The sequence shown here is derived from an EMBL/GenBank/DDBJ whole genome shotgun (WGS) entry which is preliminary data.</text>
</comment>
<organism evidence="1 2">
    <name type="scientific">Parelaphostrongylus tenuis</name>
    <name type="common">Meningeal worm</name>
    <dbReference type="NCBI Taxonomy" id="148309"/>
    <lineage>
        <taxon>Eukaryota</taxon>
        <taxon>Metazoa</taxon>
        <taxon>Ecdysozoa</taxon>
        <taxon>Nematoda</taxon>
        <taxon>Chromadorea</taxon>
        <taxon>Rhabditida</taxon>
        <taxon>Rhabditina</taxon>
        <taxon>Rhabditomorpha</taxon>
        <taxon>Strongyloidea</taxon>
        <taxon>Metastrongylidae</taxon>
        <taxon>Parelaphostrongylus</taxon>
    </lineage>
</organism>
<accession>A0AAD5RER6</accession>
<evidence type="ECO:0000313" key="2">
    <source>
        <dbReference type="Proteomes" id="UP001196413"/>
    </source>
</evidence>
<dbReference type="AlphaFoldDB" id="A0AAD5RER6"/>
<proteinExistence type="predicted"/>
<sequence>MQVSERKMAERKSKPILPGIEDSFLVSRHNTAQSEVLLLSRSAEKTSEPQNSNLNRRSLIRTKRIPNNVMQKSEYHQLFQIINIPPQNYRNIH</sequence>
<name>A0AAD5RER6_PARTN</name>
<gene>
    <name evidence="1" type="ORF">KIN20_037556</name>
</gene>
<protein>
    <submittedName>
        <fullName evidence="1">Uncharacterized protein</fullName>
    </submittedName>
</protein>
<keyword evidence="2" id="KW-1185">Reference proteome</keyword>
<dbReference type="EMBL" id="JAHQIW010007487">
    <property type="protein sequence ID" value="KAJ1374791.1"/>
    <property type="molecule type" value="Genomic_DNA"/>
</dbReference>
<reference evidence="1" key="1">
    <citation type="submission" date="2021-06" db="EMBL/GenBank/DDBJ databases">
        <title>Parelaphostrongylus tenuis whole genome reference sequence.</title>
        <authorList>
            <person name="Garwood T.J."/>
            <person name="Larsen P.A."/>
            <person name="Fountain-Jones N.M."/>
            <person name="Garbe J.R."/>
            <person name="Macchietto M.G."/>
            <person name="Kania S.A."/>
            <person name="Gerhold R.W."/>
            <person name="Richards J.E."/>
            <person name="Wolf T.M."/>
        </authorList>
    </citation>
    <scope>NUCLEOTIDE SEQUENCE</scope>
    <source>
        <strain evidence="1">MNPRO001-30</strain>
        <tissue evidence="1">Meninges</tissue>
    </source>
</reference>